<organism evidence="1 2">
    <name type="scientific">Senna tora</name>
    <dbReference type="NCBI Taxonomy" id="362788"/>
    <lineage>
        <taxon>Eukaryota</taxon>
        <taxon>Viridiplantae</taxon>
        <taxon>Streptophyta</taxon>
        <taxon>Embryophyta</taxon>
        <taxon>Tracheophyta</taxon>
        <taxon>Spermatophyta</taxon>
        <taxon>Magnoliopsida</taxon>
        <taxon>eudicotyledons</taxon>
        <taxon>Gunneridae</taxon>
        <taxon>Pentapetalae</taxon>
        <taxon>rosids</taxon>
        <taxon>fabids</taxon>
        <taxon>Fabales</taxon>
        <taxon>Fabaceae</taxon>
        <taxon>Caesalpinioideae</taxon>
        <taxon>Cassia clade</taxon>
        <taxon>Senna</taxon>
    </lineage>
</organism>
<protein>
    <submittedName>
        <fullName evidence="1">Uncharacterized protein</fullName>
    </submittedName>
</protein>
<dbReference type="EMBL" id="JAAIUW010000006">
    <property type="protein sequence ID" value="KAF7826705.1"/>
    <property type="molecule type" value="Genomic_DNA"/>
</dbReference>
<comment type="caution">
    <text evidence="1">The sequence shown here is derived from an EMBL/GenBank/DDBJ whole genome shotgun (WGS) entry which is preliminary data.</text>
</comment>
<proteinExistence type="predicted"/>
<evidence type="ECO:0000313" key="1">
    <source>
        <dbReference type="EMBL" id="KAF7826705.1"/>
    </source>
</evidence>
<dbReference type="Proteomes" id="UP000634136">
    <property type="component" value="Unassembled WGS sequence"/>
</dbReference>
<name>A0A834TUX4_9FABA</name>
<evidence type="ECO:0000313" key="2">
    <source>
        <dbReference type="Proteomes" id="UP000634136"/>
    </source>
</evidence>
<reference evidence="1" key="1">
    <citation type="submission" date="2020-09" db="EMBL/GenBank/DDBJ databases">
        <title>Genome-Enabled Discovery of Anthraquinone Biosynthesis in Senna tora.</title>
        <authorList>
            <person name="Kang S.-H."/>
            <person name="Pandey R.P."/>
            <person name="Lee C.-M."/>
            <person name="Sim J.-S."/>
            <person name="Jeong J.-T."/>
            <person name="Choi B.-S."/>
            <person name="Jung M."/>
            <person name="Ginzburg D."/>
            <person name="Zhao K."/>
            <person name="Won S.Y."/>
            <person name="Oh T.-J."/>
            <person name="Yu Y."/>
            <person name="Kim N.-H."/>
            <person name="Lee O.R."/>
            <person name="Lee T.-H."/>
            <person name="Bashyal P."/>
            <person name="Kim T.-S."/>
            <person name="Lee W.-H."/>
            <person name="Kawkins C."/>
            <person name="Kim C.-K."/>
            <person name="Kim J.S."/>
            <person name="Ahn B.O."/>
            <person name="Rhee S.Y."/>
            <person name="Sohng J.K."/>
        </authorList>
    </citation>
    <scope>NUCLEOTIDE SEQUENCE</scope>
    <source>
        <tissue evidence="1">Leaf</tissue>
    </source>
</reference>
<gene>
    <name evidence="1" type="ORF">G2W53_017869</name>
</gene>
<accession>A0A834TUX4</accession>
<keyword evidence="2" id="KW-1185">Reference proteome</keyword>
<dbReference type="AlphaFoldDB" id="A0A834TUX4"/>
<sequence length="28" mass="3211">MGYMVLENSHGQTLGHGIRQHLFTRNVN</sequence>